<dbReference type="Proteomes" id="UP000575898">
    <property type="component" value="Unassembled WGS sequence"/>
</dbReference>
<comment type="subcellular location">
    <subcellularLocation>
        <location evidence="1">Membrane</location>
    </subcellularLocation>
</comment>
<dbReference type="InterPro" id="IPR029787">
    <property type="entry name" value="Nucleotide_cyclase"/>
</dbReference>
<proteinExistence type="predicted"/>
<dbReference type="Gene3D" id="3.20.20.450">
    <property type="entry name" value="EAL domain"/>
    <property type="match status" value="1"/>
</dbReference>
<dbReference type="EMBL" id="JACHHY010000017">
    <property type="protein sequence ID" value="MBB5019496.1"/>
    <property type="molecule type" value="Genomic_DNA"/>
</dbReference>
<keyword evidence="12" id="KW-1185">Reference proteome</keyword>
<dbReference type="Pfam" id="PF08448">
    <property type="entry name" value="PAS_4"/>
    <property type="match status" value="1"/>
</dbReference>
<dbReference type="InterPro" id="IPR000160">
    <property type="entry name" value="GGDEF_dom"/>
</dbReference>
<evidence type="ECO:0000256" key="2">
    <source>
        <dbReference type="ARBA" id="ARBA00022692"/>
    </source>
</evidence>
<dbReference type="SUPFAM" id="SSF55073">
    <property type="entry name" value="Nucleotide cyclase"/>
    <property type="match status" value="1"/>
</dbReference>
<keyword evidence="2 5" id="KW-0812">Transmembrane</keyword>
<dbReference type="CDD" id="cd01949">
    <property type="entry name" value="GGDEF"/>
    <property type="match status" value="1"/>
</dbReference>
<dbReference type="Pfam" id="PF00990">
    <property type="entry name" value="GGDEF"/>
    <property type="match status" value="1"/>
</dbReference>
<dbReference type="GO" id="GO:0016020">
    <property type="term" value="C:membrane"/>
    <property type="evidence" value="ECO:0007669"/>
    <property type="project" value="UniProtKB-SubCell"/>
</dbReference>
<feature type="domain" description="PAS" evidence="6">
    <location>
        <begin position="578"/>
        <end position="651"/>
    </location>
</feature>
<dbReference type="InterPro" id="IPR001633">
    <property type="entry name" value="EAL_dom"/>
</dbReference>
<dbReference type="SUPFAM" id="SSF141868">
    <property type="entry name" value="EAL domain-like"/>
    <property type="match status" value="1"/>
</dbReference>
<dbReference type="InterPro" id="IPR052155">
    <property type="entry name" value="Biofilm_reg_signaling"/>
</dbReference>
<dbReference type="FunFam" id="3.30.70.270:FF:000001">
    <property type="entry name" value="Diguanylate cyclase domain protein"/>
    <property type="match status" value="1"/>
</dbReference>
<keyword evidence="3 5" id="KW-1133">Transmembrane helix</keyword>
<evidence type="ECO:0000259" key="8">
    <source>
        <dbReference type="PROSITE" id="PS50839"/>
    </source>
</evidence>
<comment type="caution">
    <text evidence="11">The sequence shown here is derived from an EMBL/GenBank/DDBJ whole genome shotgun (WGS) entry which is preliminary data.</text>
</comment>
<accession>A0A840MSW8</accession>
<dbReference type="GO" id="GO:0006355">
    <property type="term" value="P:regulation of DNA-templated transcription"/>
    <property type="evidence" value="ECO:0007669"/>
    <property type="project" value="InterPro"/>
</dbReference>
<name>A0A840MSW8_9PROT</name>
<dbReference type="PANTHER" id="PTHR44757:SF4">
    <property type="entry name" value="DIGUANYLATE CYCLASE DGCE-RELATED"/>
    <property type="match status" value="1"/>
</dbReference>
<dbReference type="InterPro" id="IPR006189">
    <property type="entry name" value="CHASE_dom"/>
</dbReference>
<feature type="domain" description="GGDEF" evidence="10">
    <location>
        <begin position="739"/>
        <end position="872"/>
    </location>
</feature>
<dbReference type="GO" id="GO:0003824">
    <property type="term" value="F:catalytic activity"/>
    <property type="evidence" value="ECO:0007669"/>
    <property type="project" value="UniProtKB-ARBA"/>
</dbReference>
<dbReference type="Pfam" id="PF00989">
    <property type="entry name" value="PAS"/>
    <property type="match status" value="1"/>
</dbReference>
<dbReference type="GO" id="GO:0007165">
    <property type="term" value="P:signal transduction"/>
    <property type="evidence" value="ECO:0007669"/>
    <property type="project" value="UniProtKB-ARBA"/>
</dbReference>
<dbReference type="InterPro" id="IPR042240">
    <property type="entry name" value="CHASE_sf"/>
</dbReference>
<dbReference type="Gene3D" id="3.30.450.350">
    <property type="entry name" value="CHASE domain"/>
    <property type="match status" value="1"/>
</dbReference>
<dbReference type="SMART" id="SM00086">
    <property type="entry name" value="PAC"/>
    <property type="match status" value="2"/>
</dbReference>
<dbReference type="Gene3D" id="3.30.70.270">
    <property type="match status" value="1"/>
</dbReference>
<feature type="domain" description="EAL" evidence="9">
    <location>
        <begin position="883"/>
        <end position="1133"/>
    </location>
</feature>
<dbReference type="InterPro" id="IPR001610">
    <property type="entry name" value="PAC"/>
</dbReference>
<evidence type="ECO:0000259" key="9">
    <source>
        <dbReference type="PROSITE" id="PS50883"/>
    </source>
</evidence>
<dbReference type="PROSITE" id="PS50883">
    <property type="entry name" value="EAL"/>
    <property type="match status" value="1"/>
</dbReference>
<dbReference type="AlphaFoldDB" id="A0A840MSW8"/>
<dbReference type="Pfam" id="PF00563">
    <property type="entry name" value="EAL"/>
    <property type="match status" value="1"/>
</dbReference>
<evidence type="ECO:0000256" key="1">
    <source>
        <dbReference type="ARBA" id="ARBA00004370"/>
    </source>
</evidence>
<evidence type="ECO:0000313" key="11">
    <source>
        <dbReference type="EMBL" id="MBB5019496.1"/>
    </source>
</evidence>
<dbReference type="PANTHER" id="PTHR44757">
    <property type="entry name" value="DIGUANYLATE CYCLASE DGCP"/>
    <property type="match status" value="1"/>
</dbReference>
<evidence type="ECO:0000313" key="12">
    <source>
        <dbReference type="Proteomes" id="UP000575898"/>
    </source>
</evidence>
<dbReference type="PROSITE" id="PS50887">
    <property type="entry name" value="GGDEF"/>
    <property type="match status" value="1"/>
</dbReference>
<dbReference type="Gene3D" id="3.30.450.20">
    <property type="entry name" value="PAS domain"/>
    <property type="match status" value="3"/>
</dbReference>
<dbReference type="NCBIfam" id="TIGR00254">
    <property type="entry name" value="GGDEF"/>
    <property type="match status" value="1"/>
</dbReference>
<dbReference type="SMART" id="SM00267">
    <property type="entry name" value="GGDEF"/>
    <property type="match status" value="1"/>
</dbReference>
<organism evidence="11 12">
    <name type="scientific">Chitinivorax tropicus</name>
    <dbReference type="NCBI Taxonomy" id="714531"/>
    <lineage>
        <taxon>Bacteria</taxon>
        <taxon>Pseudomonadati</taxon>
        <taxon>Pseudomonadota</taxon>
        <taxon>Betaproteobacteria</taxon>
        <taxon>Chitinivorax</taxon>
    </lineage>
</organism>
<dbReference type="NCBIfam" id="TIGR00229">
    <property type="entry name" value="sensory_box"/>
    <property type="match status" value="3"/>
</dbReference>
<feature type="domain" description="PAC" evidence="7">
    <location>
        <begin position="525"/>
        <end position="577"/>
    </location>
</feature>
<reference evidence="11 12" key="1">
    <citation type="submission" date="2020-08" db="EMBL/GenBank/DDBJ databases">
        <title>Genomic Encyclopedia of Type Strains, Phase IV (KMG-IV): sequencing the most valuable type-strain genomes for metagenomic binning, comparative biology and taxonomic classification.</title>
        <authorList>
            <person name="Goeker M."/>
        </authorList>
    </citation>
    <scope>NUCLEOTIDE SEQUENCE [LARGE SCALE GENOMIC DNA]</scope>
    <source>
        <strain evidence="11 12">DSM 27165</strain>
    </source>
</reference>
<dbReference type="RefSeq" id="WP_184040472.1">
    <property type="nucleotide sequence ID" value="NZ_JACHHY010000017.1"/>
</dbReference>
<dbReference type="InterPro" id="IPR000014">
    <property type="entry name" value="PAS"/>
</dbReference>
<dbReference type="CDD" id="cd00130">
    <property type="entry name" value="PAS"/>
    <property type="match status" value="2"/>
</dbReference>
<dbReference type="InterPro" id="IPR013767">
    <property type="entry name" value="PAS_fold"/>
</dbReference>
<dbReference type="InterPro" id="IPR035919">
    <property type="entry name" value="EAL_sf"/>
</dbReference>
<feature type="domain" description="CHASE" evidence="8">
    <location>
        <begin position="125"/>
        <end position="220"/>
    </location>
</feature>
<dbReference type="PROSITE" id="PS50839">
    <property type="entry name" value="CHASE"/>
    <property type="match status" value="1"/>
</dbReference>
<dbReference type="InterPro" id="IPR013656">
    <property type="entry name" value="PAS_4"/>
</dbReference>
<gene>
    <name evidence="11" type="ORF">HNQ59_002798</name>
</gene>
<dbReference type="InterPro" id="IPR043128">
    <property type="entry name" value="Rev_trsase/Diguanyl_cyclase"/>
</dbReference>
<evidence type="ECO:0000259" key="10">
    <source>
        <dbReference type="PROSITE" id="PS50887"/>
    </source>
</evidence>
<dbReference type="Pfam" id="PF03924">
    <property type="entry name" value="CHASE"/>
    <property type="match status" value="1"/>
</dbReference>
<evidence type="ECO:0000259" key="7">
    <source>
        <dbReference type="PROSITE" id="PS50113"/>
    </source>
</evidence>
<evidence type="ECO:0000256" key="4">
    <source>
        <dbReference type="ARBA" id="ARBA00023136"/>
    </source>
</evidence>
<dbReference type="PROSITE" id="PS50112">
    <property type="entry name" value="PAS"/>
    <property type="match status" value="1"/>
</dbReference>
<dbReference type="Pfam" id="PF13426">
    <property type="entry name" value="PAS_9"/>
    <property type="match status" value="1"/>
</dbReference>
<dbReference type="SMART" id="SM00091">
    <property type="entry name" value="PAS"/>
    <property type="match status" value="2"/>
</dbReference>
<dbReference type="SUPFAM" id="SSF55785">
    <property type="entry name" value="PYP-like sensor domain (PAS domain)"/>
    <property type="match status" value="3"/>
</dbReference>
<dbReference type="SMART" id="SM00052">
    <property type="entry name" value="EAL"/>
    <property type="match status" value="1"/>
</dbReference>
<dbReference type="PROSITE" id="PS50113">
    <property type="entry name" value="PAC"/>
    <property type="match status" value="3"/>
</dbReference>
<feature type="transmembrane region" description="Helical" evidence="5">
    <location>
        <begin position="284"/>
        <end position="305"/>
    </location>
</feature>
<feature type="domain" description="PAC" evidence="7">
    <location>
        <begin position="395"/>
        <end position="450"/>
    </location>
</feature>
<evidence type="ECO:0000256" key="5">
    <source>
        <dbReference type="SAM" id="Phobius"/>
    </source>
</evidence>
<keyword evidence="4 5" id="KW-0472">Membrane</keyword>
<feature type="domain" description="PAC" evidence="7">
    <location>
        <begin position="656"/>
        <end position="708"/>
    </location>
</feature>
<dbReference type="CDD" id="cd01948">
    <property type="entry name" value="EAL"/>
    <property type="match status" value="1"/>
</dbReference>
<dbReference type="InterPro" id="IPR035965">
    <property type="entry name" value="PAS-like_dom_sf"/>
</dbReference>
<protein>
    <submittedName>
        <fullName evidence="11">Diguanylate cyclase (GGDEF)-like protein/PAS domain S-box-containing protein</fullName>
    </submittedName>
</protein>
<sequence>MTVSIQHRRSNQPFVFALITFACGILLTFLFGWLYQNAVNIEHSHANRIFLDSVKERVQAKLIRTGDMLLGIRNAWIEPPVDTMRLQRALYQFSPQANLPDVASVAYLSYIKKAPDDDSQGHMKIELVIPSRGNEHLLGQDLHTVLAAQVVVLRRSGGTLYTFPSPIPLDNRQPTLAVAVPVYDTSATVESTNQRQRAFAGILLATVRLGSMLADIQSMAQQQELDLAVDINPTPGRASKPIMENLPSALPADPTRQSIDIRMGEVTLRISCAAMTPPHRANFYMIWLMGLLISLSLAWVMGMLWTRNLRQSQSLEIKEQDGQQLQNAYQLKLQLLNHTADGLLATDKHGNVVYINHQVPSLLDLPDTHIMQLNLTSLGIQSQADQVEIFRGMTNGVRVSYLHHREQNGQVHTLEIHQAPSLKQNGQRQGYLLAIRDISNLVMKDQALQEMRQRLDDLVDLSSDWHWESDTEHRLHILSRGIKDSLGSMAEHAEGRTRWELDGFETEPHLLERHMADLRKHAPFHDFTYKVTHPDGRERYFCVSGKPVFDMTGHFVGYRGAGRDITQTKQAEMALFAEKERAQVTLESIGEGVITTDTELRIQYMNPVAAQMTGWLPQDAQHRPLSFVFKTIHELTHEPLPDPVQQALVLGRTVTPSGHAELLRMDGEEFAIEETASPIRDRTGRLIGGVLVFRDVSHSRELAAKLTYQATHDALTGLLNRREFELRLNRVLQHERSDMPNALLYLDLDQFKVVNDTCGHIAGDELLKQLSALMQNQLRAADTFARMGGDEFAILLETCPTNIATRIAELLRSTVAEFHFAWDNKLFSVGASIGLVSFTSGSLDIATLMSAADTACYLAKEKGRNRVHVHHAEDMEVQIRHGEMEWVARLHKALNQNRFQLCYQKIKPINATEEGLHFEVLLRMIDENGDFIPPGRFIPAAERYNLMPAIDRWVIRNLFAFIHEYRTRLPQLSACAINLCGGSLGDESLLPFIRNLFEEFMIPHDMICFEVTETAAIANLNGATHIIRELRSLGCRFALDDFGSGMSSFGYLKHLPVDYLKIDGSFVKDMLHDPIDTAMVESINHIGHVMGLQTIAEFVENDDILDKLRQIGVDFAQGYGIGKPMPIDTLIEF</sequence>
<dbReference type="InterPro" id="IPR000700">
    <property type="entry name" value="PAS-assoc_C"/>
</dbReference>
<evidence type="ECO:0000259" key="6">
    <source>
        <dbReference type="PROSITE" id="PS50112"/>
    </source>
</evidence>
<evidence type="ECO:0000256" key="3">
    <source>
        <dbReference type="ARBA" id="ARBA00022989"/>
    </source>
</evidence>
<feature type="transmembrane region" description="Helical" evidence="5">
    <location>
        <begin position="14"/>
        <end position="35"/>
    </location>
</feature>